<dbReference type="GO" id="GO:0005975">
    <property type="term" value="P:carbohydrate metabolic process"/>
    <property type="evidence" value="ECO:0007669"/>
    <property type="project" value="InterPro"/>
</dbReference>
<evidence type="ECO:0000313" key="4">
    <source>
        <dbReference type="Proteomes" id="UP000533476"/>
    </source>
</evidence>
<feature type="domain" description="Glucodextranase N-terminal" evidence="2">
    <location>
        <begin position="39"/>
        <end position="246"/>
    </location>
</feature>
<dbReference type="AlphaFoldDB" id="A0A7Y0Q547"/>
<dbReference type="GO" id="GO:0030246">
    <property type="term" value="F:carbohydrate binding"/>
    <property type="evidence" value="ECO:0007669"/>
    <property type="project" value="InterPro"/>
</dbReference>
<keyword evidence="1" id="KW-0732">Signal</keyword>
<evidence type="ECO:0000256" key="1">
    <source>
        <dbReference type="SAM" id="SignalP"/>
    </source>
</evidence>
<evidence type="ECO:0000259" key="2">
    <source>
        <dbReference type="Pfam" id="PF09137"/>
    </source>
</evidence>
<organism evidence="3 4">
    <name type="scientific">Sulfobacillus harzensis</name>
    <dbReference type="NCBI Taxonomy" id="2729629"/>
    <lineage>
        <taxon>Bacteria</taxon>
        <taxon>Bacillati</taxon>
        <taxon>Bacillota</taxon>
        <taxon>Clostridia</taxon>
        <taxon>Eubacteriales</taxon>
        <taxon>Clostridiales Family XVII. Incertae Sedis</taxon>
        <taxon>Sulfobacillus</taxon>
    </lineage>
</organism>
<dbReference type="SUPFAM" id="SSF74650">
    <property type="entry name" value="Galactose mutarotase-like"/>
    <property type="match status" value="1"/>
</dbReference>
<keyword evidence="4" id="KW-1185">Reference proteome</keyword>
<dbReference type="InterPro" id="IPR011013">
    <property type="entry name" value="Gal_mutarotase_sf_dom"/>
</dbReference>
<feature type="signal peptide" evidence="1">
    <location>
        <begin position="1"/>
        <end position="26"/>
    </location>
</feature>
<feature type="chain" id="PRO_5031549212" description="Glucodextranase N-terminal domain-containing protein" evidence="1">
    <location>
        <begin position="27"/>
        <end position="256"/>
    </location>
</feature>
<proteinExistence type="predicted"/>
<dbReference type="RefSeq" id="WP_169102914.1">
    <property type="nucleotide sequence ID" value="NZ_JABBVZ010000139.1"/>
</dbReference>
<reference evidence="3 4" key="1">
    <citation type="submission" date="2020-04" db="EMBL/GenBank/DDBJ databases">
        <authorList>
            <person name="Zhang R."/>
            <person name="Schippers A."/>
        </authorList>
    </citation>
    <scope>NUCLEOTIDE SEQUENCE [LARGE SCALE GENOMIC DNA]</scope>
    <source>
        <strain evidence="3 4">DSM 109850</strain>
    </source>
</reference>
<evidence type="ECO:0000313" key="3">
    <source>
        <dbReference type="EMBL" id="NMP24706.1"/>
    </source>
</evidence>
<accession>A0A7Y0Q547</accession>
<gene>
    <name evidence="3" type="ORF">HIJ39_20575</name>
</gene>
<comment type="caution">
    <text evidence="3">The sequence shown here is derived from an EMBL/GenBank/DDBJ whole genome shotgun (WGS) entry which is preliminary data.</text>
</comment>
<dbReference type="Gene3D" id="2.70.98.10">
    <property type="match status" value="1"/>
</dbReference>
<dbReference type="EMBL" id="JABBVZ010000139">
    <property type="protein sequence ID" value="NMP24706.1"/>
    <property type="molecule type" value="Genomic_DNA"/>
</dbReference>
<dbReference type="InterPro" id="IPR015220">
    <property type="entry name" value="Glucodextranase_N"/>
</dbReference>
<name>A0A7Y0Q547_9FIRM</name>
<dbReference type="Proteomes" id="UP000533476">
    <property type="component" value="Unassembled WGS sequence"/>
</dbReference>
<dbReference type="InterPro" id="IPR014718">
    <property type="entry name" value="GH-type_carb-bd"/>
</dbReference>
<sequence length="256" mass="27664">MKIIPTAAAFAALSLGFLAITPASWAATASPAPKPSTTATPYWTVGRNDAIITARDRTSKVWADIVHGSIGETYYPNINTADSRLIELVVVHNGAATPVSRMQHRYRWTRQKALAVTIINNPANHSYQLDETVFTNPRTNALVLQYQLKILSGSPNGYQLYIFSNPHLNNQGTNNRGYVANSHGQSILMAQNGPVSSAIASRSGFTQTSIGYMGSNDGLTQLLKNRTVASYGSADGNIGETGELTVLMDLSKIDHR</sequence>
<dbReference type="Pfam" id="PF09137">
    <property type="entry name" value="Glucodextran_N"/>
    <property type="match status" value="1"/>
</dbReference>
<dbReference type="GO" id="GO:0003824">
    <property type="term" value="F:catalytic activity"/>
    <property type="evidence" value="ECO:0007669"/>
    <property type="project" value="InterPro"/>
</dbReference>
<protein>
    <recommendedName>
        <fullName evidence="2">Glucodextranase N-terminal domain-containing protein</fullName>
    </recommendedName>
</protein>